<evidence type="ECO:0000256" key="8">
    <source>
        <dbReference type="ARBA" id="ARBA00023136"/>
    </source>
</evidence>
<keyword evidence="7 14" id="KW-1133">Transmembrane helix</keyword>
<keyword evidence="5" id="KW-0732">Signal</keyword>
<feature type="transmembrane region" description="Helical" evidence="14">
    <location>
        <begin position="120"/>
        <end position="139"/>
    </location>
</feature>
<reference evidence="15 16" key="1">
    <citation type="journal article" date="2018" name="Front. Microbiol.">
        <title>Description and Comparative Genomics of Macrococcus caseolyticus subsp. hominis subsp. nov., Macrococcus goetzii sp. nov., Macrococcus epidermidis sp. nov., and Macrococcus bohemicus sp. nov., Novel Macrococci From Human Clinical Material With Virulence Potential and Suspected Uptake of Foreign DNA by Natural Transformation.</title>
        <authorList>
            <person name="Maslanova I."/>
            <person name="Wertheimer Z."/>
            <person name="Sedlacek I."/>
            <person name="Svec P."/>
            <person name="Indrakova A."/>
            <person name="Kovarovic V."/>
            <person name="Schumann P."/>
            <person name="Sproer C."/>
            <person name="Kralova S."/>
            <person name="Sedo O."/>
            <person name="Kristofova L."/>
            <person name="Vrbovska V."/>
            <person name="Fuzik T."/>
            <person name="Petras P."/>
            <person name="Zdrahal Z."/>
            <person name="Ruzickova V."/>
            <person name="Doskar J."/>
            <person name="Pantucek R."/>
        </authorList>
    </citation>
    <scope>NUCLEOTIDE SEQUENCE [LARGE SCALE GENOMIC DNA]</scope>
    <source>
        <strain evidence="15 16">03/115</strain>
    </source>
</reference>
<evidence type="ECO:0000313" key="15">
    <source>
        <dbReference type="EMBL" id="RAK48684.1"/>
    </source>
</evidence>
<evidence type="ECO:0000256" key="10">
    <source>
        <dbReference type="ARBA" id="ARBA00023588"/>
    </source>
</evidence>
<keyword evidence="9 15" id="KW-0012">Acyltransferase</keyword>
<evidence type="ECO:0000256" key="14">
    <source>
        <dbReference type="SAM" id="Phobius"/>
    </source>
</evidence>
<evidence type="ECO:0000256" key="2">
    <source>
        <dbReference type="ARBA" id="ARBA00022475"/>
    </source>
</evidence>
<evidence type="ECO:0000256" key="1">
    <source>
        <dbReference type="ARBA" id="ARBA00004162"/>
    </source>
</evidence>
<evidence type="ECO:0000256" key="4">
    <source>
        <dbReference type="ARBA" id="ARBA00022692"/>
    </source>
</evidence>
<comment type="subcellular location">
    <subcellularLocation>
        <location evidence="1">Cell membrane</location>
        <topology evidence="1">Single-pass membrane protein</topology>
    </subcellularLocation>
</comment>
<comment type="caution">
    <text evidence="15">The sequence shown here is derived from an EMBL/GenBank/DDBJ whole genome shotgun (WGS) entry which is preliminary data.</text>
</comment>
<evidence type="ECO:0000256" key="5">
    <source>
        <dbReference type="ARBA" id="ARBA00022729"/>
    </source>
</evidence>
<evidence type="ECO:0000256" key="12">
    <source>
        <dbReference type="ARBA" id="ARBA00023667"/>
    </source>
</evidence>
<evidence type="ECO:0000256" key="11">
    <source>
        <dbReference type="ARBA" id="ARBA00023603"/>
    </source>
</evidence>
<dbReference type="AlphaFoldDB" id="A0A328A483"/>
<proteinExistence type="inferred from homology"/>
<dbReference type="RefSeq" id="WP_111746477.1">
    <property type="nucleotide sequence ID" value="NZ_JBHSQY010000027.1"/>
</dbReference>
<dbReference type="GO" id="GO:0016746">
    <property type="term" value="F:acyltransferase activity"/>
    <property type="evidence" value="ECO:0007669"/>
    <property type="project" value="UniProtKB-KW"/>
</dbReference>
<dbReference type="GO" id="GO:0005886">
    <property type="term" value="C:plasma membrane"/>
    <property type="evidence" value="ECO:0007669"/>
    <property type="project" value="UniProtKB-SubCell"/>
</dbReference>
<dbReference type="InterPro" id="IPR044021">
    <property type="entry name" value="CrtO"/>
</dbReference>
<evidence type="ECO:0000256" key="7">
    <source>
        <dbReference type="ARBA" id="ARBA00022989"/>
    </source>
</evidence>
<evidence type="ECO:0000256" key="3">
    <source>
        <dbReference type="ARBA" id="ARBA00022679"/>
    </source>
</evidence>
<keyword evidence="4 14" id="KW-0812">Transmembrane</keyword>
<gene>
    <name evidence="15" type="ORF">BHX94_09775</name>
</gene>
<dbReference type="GO" id="GO:0016117">
    <property type="term" value="P:carotenoid biosynthetic process"/>
    <property type="evidence" value="ECO:0007669"/>
    <property type="project" value="UniProtKB-KW"/>
</dbReference>
<comment type="function">
    <text evidence="13">Catalyzes the acylation of glycosyl-4,4'-diaponeurosporenoate, i.e. the esterification of glucose at the C6'' position with the carboxyl group of the C(15) fatty acid 12-methyltetradecanoic acid, to yield staphyloxanthin. This is the last step in the biosynthesis of this orange pigment, present in most staphylococci strains.</text>
</comment>
<protein>
    <recommendedName>
        <fullName evidence="12">Glycosyl-4,4'-diaponeurosporenoate acyltransferase</fullName>
    </recommendedName>
</protein>
<evidence type="ECO:0000256" key="13">
    <source>
        <dbReference type="ARBA" id="ARBA00025324"/>
    </source>
</evidence>
<keyword evidence="8 14" id="KW-0472">Membrane</keyword>
<keyword evidence="6" id="KW-0125">Carotenoid biosynthesis</keyword>
<sequence length="159" mass="19305">MRSIKLIVKNSIVWLSAHLIIASLSARISDDFFHRNSRLFKTFKFERSGEIWNHLFKVKQWKAYLPDGASLMKRNYNKKTLPDFNMNTLSKFIIEMRRAEFTHWISILPAPLFFLFNPRFAAWINVIYAFCSNFPFIITQRYNRPKIERLYYYKQRKHK</sequence>
<evidence type="ECO:0000256" key="9">
    <source>
        <dbReference type="ARBA" id="ARBA00023315"/>
    </source>
</evidence>
<evidence type="ECO:0000256" key="6">
    <source>
        <dbReference type="ARBA" id="ARBA00022746"/>
    </source>
</evidence>
<comment type="pathway">
    <text evidence="10">Carotenoid biosynthesis; staphyloxanthin biosynthesis; staphyloxanthin from farnesyl diphosphate: step 5/5.</text>
</comment>
<dbReference type="Pfam" id="PF18927">
    <property type="entry name" value="CrtO"/>
    <property type="match status" value="1"/>
</dbReference>
<dbReference type="Proteomes" id="UP000249579">
    <property type="component" value="Unassembled WGS sequence"/>
</dbReference>
<dbReference type="UniPathway" id="UPA00029">
    <property type="reaction ID" value="UER00560"/>
</dbReference>
<accession>A0A328A483</accession>
<organism evidence="15 16">
    <name type="scientific">Macrococcoides bohemicum</name>
    <dbReference type="NCBI Taxonomy" id="1903056"/>
    <lineage>
        <taxon>Bacteria</taxon>
        <taxon>Bacillati</taxon>
        <taxon>Bacillota</taxon>
        <taxon>Bacilli</taxon>
        <taxon>Bacillales</taxon>
        <taxon>Staphylococcaceae</taxon>
        <taxon>Macrococcoides</taxon>
    </lineage>
</organism>
<name>A0A328A483_9STAP</name>
<keyword evidence="2" id="KW-1003">Cell membrane</keyword>
<dbReference type="OrthoDB" id="3783432at2"/>
<dbReference type="EMBL" id="PZJG01000007">
    <property type="protein sequence ID" value="RAK48684.1"/>
    <property type="molecule type" value="Genomic_DNA"/>
</dbReference>
<evidence type="ECO:0000313" key="16">
    <source>
        <dbReference type="Proteomes" id="UP000249579"/>
    </source>
</evidence>
<keyword evidence="3 15" id="KW-0808">Transferase</keyword>
<comment type="similarity">
    <text evidence="11">Belongs to the acyltransferase CrtO family.</text>
</comment>